<sequence length="319" mass="35444">MVTPSPSKLVSPSFPPELLLKAIEHLPFNNGTLIQTLSITHPCFQSLLHIYERSITKSYSRRELPHAASDFPREAEARGFAWLSECVEKYDVVDEVMAQLTDEENCFKVERHNMGVVYTGMLLLYHLSSIEPHASKLTFLNTLPLHPLTALYLAVHATLVTARFHVPGSLLHHHRFGTTMDATTLSLRSDMDFAFSETCLQLGPAFMHSMLCAPQTAEAALLNVYHEFVVSDWDLAQVRDMEVKPPVTEGPVREEKEGSCWCALLGRVGALAGCEVGDVPGWVEERCEGEGHELAFLGVRGRRMLMAGRDLVDGDAGGW</sequence>
<protein>
    <submittedName>
        <fullName evidence="1">Uncharacterized protein</fullName>
    </submittedName>
</protein>
<dbReference type="Proteomes" id="UP000800035">
    <property type="component" value="Unassembled WGS sequence"/>
</dbReference>
<dbReference type="EMBL" id="ML976992">
    <property type="protein sequence ID" value="KAF1956216.1"/>
    <property type="molecule type" value="Genomic_DNA"/>
</dbReference>
<evidence type="ECO:0000313" key="2">
    <source>
        <dbReference type="Proteomes" id="UP000800035"/>
    </source>
</evidence>
<keyword evidence="2" id="KW-1185">Reference proteome</keyword>
<organism evidence="1 2">
    <name type="scientific">Byssothecium circinans</name>
    <dbReference type="NCBI Taxonomy" id="147558"/>
    <lineage>
        <taxon>Eukaryota</taxon>
        <taxon>Fungi</taxon>
        <taxon>Dikarya</taxon>
        <taxon>Ascomycota</taxon>
        <taxon>Pezizomycotina</taxon>
        <taxon>Dothideomycetes</taxon>
        <taxon>Pleosporomycetidae</taxon>
        <taxon>Pleosporales</taxon>
        <taxon>Massarineae</taxon>
        <taxon>Massarinaceae</taxon>
        <taxon>Byssothecium</taxon>
    </lineage>
</organism>
<evidence type="ECO:0000313" key="1">
    <source>
        <dbReference type="EMBL" id="KAF1956216.1"/>
    </source>
</evidence>
<dbReference type="AlphaFoldDB" id="A0A6A5TZR5"/>
<accession>A0A6A5TZR5</accession>
<gene>
    <name evidence="1" type="ORF">CC80DRAFT_562875</name>
</gene>
<reference evidence="1" key="1">
    <citation type="journal article" date="2020" name="Stud. Mycol.">
        <title>101 Dothideomycetes genomes: a test case for predicting lifestyles and emergence of pathogens.</title>
        <authorList>
            <person name="Haridas S."/>
            <person name="Albert R."/>
            <person name="Binder M."/>
            <person name="Bloem J."/>
            <person name="Labutti K."/>
            <person name="Salamov A."/>
            <person name="Andreopoulos B."/>
            <person name="Baker S."/>
            <person name="Barry K."/>
            <person name="Bills G."/>
            <person name="Bluhm B."/>
            <person name="Cannon C."/>
            <person name="Castanera R."/>
            <person name="Culley D."/>
            <person name="Daum C."/>
            <person name="Ezra D."/>
            <person name="Gonzalez J."/>
            <person name="Henrissat B."/>
            <person name="Kuo A."/>
            <person name="Liang C."/>
            <person name="Lipzen A."/>
            <person name="Lutzoni F."/>
            <person name="Magnuson J."/>
            <person name="Mondo S."/>
            <person name="Nolan M."/>
            <person name="Ohm R."/>
            <person name="Pangilinan J."/>
            <person name="Park H.-J."/>
            <person name="Ramirez L."/>
            <person name="Alfaro M."/>
            <person name="Sun H."/>
            <person name="Tritt A."/>
            <person name="Yoshinaga Y."/>
            <person name="Zwiers L.-H."/>
            <person name="Turgeon B."/>
            <person name="Goodwin S."/>
            <person name="Spatafora J."/>
            <person name="Crous P."/>
            <person name="Grigoriev I."/>
        </authorList>
    </citation>
    <scope>NUCLEOTIDE SEQUENCE</scope>
    <source>
        <strain evidence="1">CBS 675.92</strain>
    </source>
</reference>
<name>A0A6A5TZR5_9PLEO</name>
<proteinExistence type="predicted"/>
<dbReference type="OrthoDB" id="5372859at2759"/>